<dbReference type="CDD" id="cd00027">
    <property type="entry name" value="BRCT"/>
    <property type="match status" value="1"/>
</dbReference>
<accession>A0A6A5SIJ7</accession>
<feature type="region of interest" description="Disordered" evidence="1">
    <location>
        <begin position="127"/>
        <end position="146"/>
    </location>
</feature>
<evidence type="ECO:0000259" key="2">
    <source>
        <dbReference type="PROSITE" id="PS50172"/>
    </source>
</evidence>
<dbReference type="EMBL" id="ML976076">
    <property type="protein sequence ID" value="KAF1939682.1"/>
    <property type="molecule type" value="Genomic_DNA"/>
</dbReference>
<dbReference type="SMART" id="SM00292">
    <property type="entry name" value="BRCT"/>
    <property type="match status" value="1"/>
</dbReference>
<dbReference type="InterPro" id="IPR036420">
    <property type="entry name" value="BRCT_dom_sf"/>
</dbReference>
<dbReference type="InterPro" id="IPR001357">
    <property type="entry name" value="BRCT_dom"/>
</dbReference>
<sequence length="457" mass="50204">MGILDKLIIAIAGSQLHDTPHIRRWIEANGGKYSANVKKGVTHLIASKDAYRNAASKKATDPVQQATDMGIWIVSYDWFEDSLHAKRKLSAKKYTWEVIRKEKRKKKELKRMGPIIDGKKFRDGCEQARELTGSGTSKKARKPKPSKSFFFSTSTLSISSTPYVSAAEDLRRRKAEREVAQAAGSGVAEGQTGALIEIGDDLPDHASLVPKPAASTRPAPKKTKNPSPSSSMKARGTSVTGTKAKTGHWKANYHYYQDVTGFDYKIILVRSDFSTTGFARYHIGLLESHAKPHTYWTIVQYAPAAKLAPPAVDGHPEAARLLALVTKPAPVSDVPYTNTLCPANSTYATAYRAFRHAFRDLTLLSWEERFDKNSAIQKARAVRLGIEPFVYSKPPMGMPMGMLPQEGGLYQGDTTGLEVRGDIEDGYTRNDFNLPSLSAPLTKNGGIGAILHREAAD</sequence>
<reference evidence="3" key="1">
    <citation type="journal article" date="2020" name="Stud. Mycol.">
        <title>101 Dothideomycetes genomes: a test case for predicting lifestyles and emergence of pathogens.</title>
        <authorList>
            <person name="Haridas S."/>
            <person name="Albert R."/>
            <person name="Binder M."/>
            <person name="Bloem J."/>
            <person name="Labutti K."/>
            <person name="Salamov A."/>
            <person name="Andreopoulos B."/>
            <person name="Baker S."/>
            <person name="Barry K."/>
            <person name="Bills G."/>
            <person name="Bluhm B."/>
            <person name="Cannon C."/>
            <person name="Castanera R."/>
            <person name="Culley D."/>
            <person name="Daum C."/>
            <person name="Ezra D."/>
            <person name="Gonzalez J."/>
            <person name="Henrissat B."/>
            <person name="Kuo A."/>
            <person name="Liang C."/>
            <person name="Lipzen A."/>
            <person name="Lutzoni F."/>
            <person name="Magnuson J."/>
            <person name="Mondo S."/>
            <person name="Nolan M."/>
            <person name="Ohm R."/>
            <person name="Pangilinan J."/>
            <person name="Park H.-J."/>
            <person name="Ramirez L."/>
            <person name="Alfaro M."/>
            <person name="Sun H."/>
            <person name="Tritt A."/>
            <person name="Yoshinaga Y."/>
            <person name="Zwiers L.-H."/>
            <person name="Turgeon B."/>
            <person name="Goodwin S."/>
            <person name="Spatafora J."/>
            <person name="Crous P."/>
            <person name="Grigoriev I."/>
        </authorList>
    </citation>
    <scope>NUCLEOTIDE SEQUENCE</scope>
    <source>
        <strain evidence="3">CBS 161.51</strain>
    </source>
</reference>
<evidence type="ECO:0000313" key="3">
    <source>
        <dbReference type="EMBL" id="KAF1939682.1"/>
    </source>
</evidence>
<dbReference type="Pfam" id="PF00533">
    <property type="entry name" value="BRCT"/>
    <property type="match status" value="1"/>
</dbReference>
<dbReference type="Gene3D" id="3.40.50.10190">
    <property type="entry name" value="BRCT domain"/>
    <property type="match status" value="1"/>
</dbReference>
<dbReference type="AlphaFoldDB" id="A0A6A5SIJ7"/>
<gene>
    <name evidence="3" type="ORF">EJ02DRAFT_298176</name>
</gene>
<keyword evidence="4" id="KW-1185">Reference proteome</keyword>
<feature type="region of interest" description="Disordered" evidence="1">
    <location>
        <begin position="206"/>
        <end position="243"/>
    </location>
</feature>
<feature type="non-terminal residue" evidence="3">
    <location>
        <position position="457"/>
    </location>
</feature>
<organism evidence="3 4">
    <name type="scientific">Clathrospora elynae</name>
    <dbReference type="NCBI Taxonomy" id="706981"/>
    <lineage>
        <taxon>Eukaryota</taxon>
        <taxon>Fungi</taxon>
        <taxon>Dikarya</taxon>
        <taxon>Ascomycota</taxon>
        <taxon>Pezizomycotina</taxon>
        <taxon>Dothideomycetes</taxon>
        <taxon>Pleosporomycetidae</taxon>
        <taxon>Pleosporales</taxon>
        <taxon>Diademaceae</taxon>
        <taxon>Clathrospora</taxon>
    </lineage>
</organism>
<evidence type="ECO:0000313" key="4">
    <source>
        <dbReference type="Proteomes" id="UP000800038"/>
    </source>
</evidence>
<proteinExistence type="predicted"/>
<dbReference type="PROSITE" id="PS50172">
    <property type="entry name" value="BRCT"/>
    <property type="match status" value="1"/>
</dbReference>
<evidence type="ECO:0000256" key="1">
    <source>
        <dbReference type="SAM" id="MobiDB-lite"/>
    </source>
</evidence>
<feature type="domain" description="BRCT" evidence="2">
    <location>
        <begin position="1"/>
        <end position="96"/>
    </location>
</feature>
<protein>
    <recommendedName>
        <fullName evidence="2">BRCT domain-containing protein</fullName>
    </recommendedName>
</protein>
<dbReference type="SUPFAM" id="SSF52113">
    <property type="entry name" value="BRCT domain"/>
    <property type="match status" value="1"/>
</dbReference>
<dbReference type="Proteomes" id="UP000800038">
    <property type="component" value="Unassembled WGS sequence"/>
</dbReference>
<dbReference type="OrthoDB" id="342264at2759"/>
<name>A0A6A5SIJ7_9PLEO</name>